<feature type="transmembrane region" description="Helical" evidence="5">
    <location>
        <begin position="272"/>
        <end position="294"/>
    </location>
</feature>
<feature type="transmembrane region" description="Helical" evidence="5">
    <location>
        <begin position="380"/>
        <end position="404"/>
    </location>
</feature>
<dbReference type="InterPro" id="IPR015943">
    <property type="entry name" value="WD40/YVTN_repeat-like_dom_sf"/>
</dbReference>
<keyword evidence="5" id="KW-0812">Transmembrane</keyword>
<feature type="compositionally biased region" description="Basic and acidic residues" evidence="4">
    <location>
        <begin position="986"/>
        <end position="996"/>
    </location>
</feature>
<evidence type="ECO:0008006" key="7">
    <source>
        <dbReference type="Google" id="ProtNLM"/>
    </source>
</evidence>
<feature type="region of interest" description="Disordered" evidence="4">
    <location>
        <begin position="498"/>
        <end position="532"/>
    </location>
</feature>
<dbReference type="SUPFAM" id="SSF50978">
    <property type="entry name" value="WD40 repeat-like"/>
    <property type="match status" value="1"/>
</dbReference>
<reference evidence="6" key="1">
    <citation type="submission" date="2021-02" db="EMBL/GenBank/DDBJ databases">
        <title>Psilocybe cubensis genome.</title>
        <authorList>
            <person name="Mckernan K.J."/>
            <person name="Crawford S."/>
            <person name="Trippe A."/>
            <person name="Kane L.T."/>
            <person name="Mclaughlin S."/>
        </authorList>
    </citation>
    <scope>NUCLEOTIDE SEQUENCE [LARGE SCALE GENOMIC DNA]</scope>
    <source>
        <strain evidence="6">MGC-MH-2018</strain>
    </source>
</reference>
<evidence type="ECO:0000256" key="5">
    <source>
        <dbReference type="SAM" id="Phobius"/>
    </source>
</evidence>
<name>A0A8H7XWF3_PSICU</name>
<dbReference type="PANTHER" id="PTHR22838">
    <property type="entry name" value="WD REPEAT PROTEIN 26-RELATED"/>
    <property type="match status" value="1"/>
</dbReference>
<dbReference type="Pfam" id="PF00400">
    <property type="entry name" value="WD40"/>
    <property type="match status" value="2"/>
</dbReference>
<evidence type="ECO:0000256" key="1">
    <source>
        <dbReference type="ARBA" id="ARBA00022574"/>
    </source>
</evidence>
<proteinExistence type="predicted"/>
<dbReference type="PANTHER" id="PTHR22838:SF0">
    <property type="entry name" value="WD REPEAT-CONTAINING PROTEIN 26"/>
    <property type="match status" value="1"/>
</dbReference>
<dbReference type="InterPro" id="IPR001680">
    <property type="entry name" value="WD40_rpt"/>
</dbReference>
<evidence type="ECO:0000256" key="3">
    <source>
        <dbReference type="PROSITE-ProRule" id="PRU00221"/>
    </source>
</evidence>
<evidence type="ECO:0000256" key="2">
    <source>
        <dbReference type="ARBA" id="ARBA00022737"/>
    </source>
</evidence>
<feature type="region of interest" description="Disordered" evidence="4">
    <location>
        <begin position="983"/>
        <end position="1014"/>
    </location>
</feature>
<keyword evidence="2" id="KW-0677">Repeat</keyword>
<accession>A0A8H7XWF3</accession>
<evidence type="ECO:0000313" key="6">
    <source>
        <dbReference type="EMBL" id="KAG5168087.1"/>
    </source>
</evidence>
<comment type="caution">
    <text evidence="6">The sequence shown here is derived from an EMBL/GenBank/DDBJ whole genome shotgun (WGS) entry which is preliminary data.</text>
</comment>
<sequence>MASSLSPNNHSPDRRETILSLVEMLLRNNDTMSPRNVQAPSFEDDRDVPSVDEHLQNVGAEAFHRLQSKINNLDKELRNFANAARQLGSSVAILSSAYHLRDRLAQLLFLYHENAADLFPRKISHIARETTEDSEAATQHRKIFRRVRGKAQLHVPRPTVNEKLDAESFPQQFEQFSKEVMTFLRCLNEFPEFTDEAVNTSILSFEGDLKYWASCLKEYSTQFRYPAVQRYIHDLSSEMGEHLDELSSSLSMFIEVGVPTIRFAQKHGAENLLNLSTVATFFSAVTATTMQFSFELEHTTVADSVNAFWFASLVFSIGAAVNSLLGLTWKQAMYRSPGHRVPWWVLIWIKRSPLVFLVMSVACFSIGLCCFAYASHQARVTSLITSVLTAFTSFGLAAVSAWFASERWAFTRHRGQKWLSDVLSEAVDAFFQLKAIRCLLKIKDLAFRHFGKLRKFILRMCADIMATAESKDRPISPSTGRPSDATIVMSEPSAYTPFSVPATPVNSPSDNDFPPTTSPPTASTTPTAPTLGKQLWKNAVRNVTMRNALALAPPTASVIGTTNKPRAPPIRQRTISSVVSLSSGDGRTRTISEPVYTRSRLSALVPKLIELEATHDLAAHSALVRHMQFSPDGTFLATSSWDKTSVIFRVGTPFTPHRTLAHPQGFVGQVAWSPTGNILLTKMARGIKVWTAEDGVCKKTINRNTAIETVTWFPSGDAFLSIEDSTATKMDINGNVLDQYEFANMKLLDVAITPDATRLVGVGPLLQSPEGLQPSKSRVEKRLVETKQIENMTPVLEVVRDITLAQTSRNGLVALISYEHKAPPQLWKLELVKDRETNKITTSRLSLRNGTSSSLTWPRRHTYMPKGPVDFAGSSYFGGQNNELVMCAAKAGDIHIWDRESGALLHSIRAQANGGDLTCIAWNHSSSDPFMFATGSHDGGVRVWTRHPAKDPNFLNTNEFPRSTSPYGLGSYRNGFDSMLSLDEYPSEHDSPERDLTASACASQTRLISDGDPP</sequence>
<dbReference type="Gene3D" id="2.130.10.10">
    <property type="entry name" value="YVTN repeat-like/Quinoprotein amine dehydrogenase"/>
    <property type="match status" value="2"/>
</dbReference>
<dbReference type="InterPro" id="IPR051350">
    <property type="entry name" value="WD_repeat-ST_regulator"/>
</dbReference>
<feature type="transmembrane region" description="Helical" evidence="5">
    <location>
        <begin position="306"/>
        <end position="327"/>
    </location>
</feature>
<dbReference type="SMART" id="SM00320">
    <property type="entry name" value="WD40"/>
    <property type="match status" value="4"/>
</dbReference>
<gene>
    <name evidence="6" type="ORF">JR316_006680</name>
</gene>
<feature type="transmembrane region" description="Helical" evidence="5">
    <location>
        <begin position="354"/>
        <end position="374"/>
    </location>
</feature>
<feature type="repeat" description="WD" evidence="3">
    <location>
        <begin position="617"/>
        <end position="650"/>
    </location>
</feature>
<dbReference type="EMBL" id="JAFIQS010000006">
    <property type="protein sequence ID" value="KAG5168087.1"/>
    <property type="molecule type" value="Genomic_DNA"/>
</dbReference>
<evidence type="ECO:0000256" key="4">
    <source>
        <dbReference type="SAM" id="MobiDB-lite"/>
    </source>
</evidence>
<dbReference type="InterPro" id="IPR036322">
    <property type="entry name" value="WD40_repeat_dom_sf"/>
</dbReference>
<dbReference type="AlphaFoldDB" id="A0A8H7XWF3"/>
<feature type="compositionally biased region" description="Low complexity" evidence="4">
    <location>
        <begin position="519"/>
        <end position="530"/>
    </location>
</feature>
<keyword evidence="5" id="KW-0472">Membrane</keyword>
<keyword evidence="5" id="KW-1133">Transmembrane helix</keyword>
<dbReference type="PROSITE" id="PS50082">
    <property type="entry name" value="WD_REPEATS_2"/>
    <property type="match status" value="1"/>
</dbReference>
<protein>
    <recommendedName>
        <fullName evidence="7">WD40 repeat-like protein</fullName>
    </recommendedName>
</protein>
<organism evidence="6">
    <name type="scientific">Psilocybe cubensis</name>
    <name type="common">Psychedelic mushroom</name>
    <name type="synonym">Stropharia cubensis</name>
    <dbReference type="NCBI Taxonomy" id="181762"/>
    <lineage>
        <taxon>Eukaryota</taxon>
        <taxon>Fungi</taxon>
        <taxon>Dikarya</taxon>
        <taxon>Basidiomycota</taxon>
        <taxon>Agaricomycotina</taxon>
        <taxon>Agaricomycetes</taxon>
        <taxon>Agaricomycetidae</taxon>
        <taxon>Agaricales</taxon>
        <taxon>Agaricineae</taxon>
        <taxon>Strophariaceae</taxon>
        <taxon>Psilocybe</taxon>
    </lineage>
</organism>
<keyword evidence="1 3" id="KW-0853">WD repeat</keyword>